<accession>A0ABS3Z7C0</accession>
<dbReference type="Proteomes" id="UP000810171">
    <property type="component" value="Unassembled WGS sequence"/>
</dbReference>
<organism evidence="3 4">
    <name type="scientific">Marinobacterium alkalitolerans</name>
    <dbReference type="NCBI Taxonomy" id="1542925"/>
    <lineage>
        <taxon>Bacteria</taxon>
        <taxon>Pseudomonadati</taxon>
        <taxon>Pseudomonadota</taxon>
        <taxon>Gammaproteobacteria</taxon>
        <taxon>Oceanospirillales</taxon>
        <taxon>Oceanospirillaceae</taxon>
        <taxon>Marinobacterium</taxon>
    </lineage>
</organism>
<feature type="compositionally biased region" description="Basic and acidic residues" evidence="1">
    <location>
        <begin position="58"/>
        <end position="69"/>
    </location>
</feature>
<keyword evidence="4" id="KW-1185">Reference proteome</keyword>
<keyword evidence="2" id="KW-0732">Signal</keyword>
<feature type="region of interest" description="Disordered" evidence="1">
    <location>
        <begin position="35"/>
        <end position="98"/>
    </location>
</feature>
<dbReference type="EMBL" id="JACVEW010000003">
    <property type="protein sequence ID" value="MBP0047599.1"/>
    <property type="molecule type" value="Genomic_DNA"/>
</dbReference>
<dbReference type="RefSeq" id="WP_209286211.1">
    <property type="nucleotide sequence ID" value="NZ_JACVEW010000003.1"/>
</dbReference>
<evidence type="ECO:0000313" key="4">
    <source>
        <dbReference type="Proteomes" id="UP000810171"/>
    </source>
</evidence>
<gene>
    <name evidence="3" type="ORF">H9C73_02525</name>
</gene>
<reference evidence="3 4" key="1">
    <citation type="submission" date="2020-09" db="EMBL/GenBank/DDBJ databases">
        <authorList>
            <person name="Tanuku N.R.S."/>
        </authorList>
    </citation>
    <scope>NUCLEOTIDE SEQUENCE [LARGE SCALE GENOMIC DNA]</scope>
    <source>
        <strain evidence="3 4">AK62</strain>
    </source>
</reference>
<evidence type="ECO:0000313" key="3">
    <source>
        <dbReference type="EMBL" id="MBP0047599.1"/>
    </source>
</evidence>
<comment type="caution">
    <text evidence="3">The sequence shown here is derived from an EMBL/GenBank/DDBJ whole genome shotgun (WGS) entry which is preliminary data.</text>
</comment>
<evidence type="ECO:0008006" key="5">
    <source>
        <dbReference type="Google" id="ProtNLM"/>
    </source>
</evidence>
<evidence type="ECO:0000256" key="2">
    <source>
        <dbReference type="SAM" id="SignalP"/>
    </source>
</evidence>
<sequence length="166" mass="19111">MRWILLGSSLMLLPVYSMAEVYSCERDGRRLFQSTPCEVGDAPTGIKPPAAASPGQSERQRREQAERFWGEQAQRRQAARARQNEQAADARRRRLQRRAVEQAVGQGRLLPGMTPSQVKRAWGFPDRQNQKIHGGRQREYWYYVDRKTGHVRTAVFQDEALLRASD</sequence>
<name>A0ABS3Z7C0_9GAMM</name>
<proteinExistence type="predicted"/>
<feature type="chain" id="PRO_5046503191" description="DUF4124 domain-containing protein" evidence="2">
    <location>
        <begin position="20"/>
        <end position="166"/>
    </location>
</feature>
<feature type="signal peptide" evidence="2">
    <location>
        <begin position="1"/>
        <end position="19"/>
    </location>
</feature>
<evidence type="ECO:0000256" key="1">
    <source>
        <dbReference type="SAM" id="MobiDB-lite"/>
    </source>
</evidence>
<protein>
    <recommendedName>
        <fullName evidence="5">DUF4124 domain-containing protein</fullName>
    </recommendedName>
</protein>